<feature type="non-terminal residue" evidence="1">
    <location>
        <position position="1"/>
    </location>
</feature>
<evidence type="ECO:0000313" key="1">
    <source>
        <dbReference type="EMBL" id="CAE6421937.1"/>
    </source>
</evidence>
<name>A0A8H2XAH6_9AGAM</name>
<dbReference type="AlphaFoldDB" id="A0A8H2XAH6"/>
<gene>
    <name evidence="1" type="ORF">RDB_LOCUS24001</name>
</gene>
<reference evidence="1" key="1">
    <citation type="submission" date="2021-01" db="EMBL/GenBank/DDBJ databases">
        <authorList>
            <person name="Kaushik A."/>
        </authorList>
    </citation>
    <scope>NUCLEOTIDE SEQUENCE</scope>
    <source>
        <strain evidence="1">AG4-R118</strain>
    </source>
</reference>
<feature type="non-terminal residue" evidence="1">
    <location>
        <position position="168"/>
    </location>
</feature>
<organism evidence="1 2">
    <name type="scientific">Rhizoctonia solani</name>
    <dbReference type="NCBI Taxonomy" id="456999"/>
    <lineage>
        <taxon>Eukaryota</taxon>
        <taxon>Fungi</taxon>
        <taxon>Dikarya</taxon>
        <taxon>Basidiomycota</taxon>
        <taxon>Agaricomycotina</taxon>
        <taxon>Agaricomycetes</taxon>
        <taxon>Cantharellales</taxon>
        <taxon>Ceratobasidiaceae</taxon>
        <taxon>Rhizoctonia</taxon>
    </lineage>
</organism>
<dbReference type="Proteomes" id="UP000663888">
    <property type="component" value="Unassembled WGS sequence"/>
</dbReference>
<protein>
    <submittedName>
        <fullName evidence="1">Uncharacterized protein</fullName>
    </submittedName>
</protein>
<comment type="caution">
    <text evidence="1">The sequence shown here is derived from an EMBL/GenBank/DDBJ whole genome shotgun (WGS) entry which is preliminary data.</text>
</comment>
<dbReference type="EMBL" id="CAJMWX010000644">
    <property type="protein sequence ID" value="CAE6421937.1"/>
    <property type="molecule type" value="Genomic_DNA"/>
</dbReference>
<accession>A0A8H2XAH6</accession>
<proteinExistence type="predicted"/>
<evidence type="ECO:0000313" key="2">
    <source>
        <dbReference type="Proteomes" id="UP000663888"/>
    </source>
</evidence>
<sequence length="168" mass="19152">HDFEVFEFNEQEEDVIAAPGFTVPAENAFRPPGNLETSNNSPYLVAGEQNIGVLVTSRSSAHISSTAWDEAITQNDLCALVQSADNQPHLILGDISQDTMNILKSSGLSELYPSIFEEYDQSVQKIHAQWEQDMREGEEKLRSRNEHDKKELQKELQYMVRREYSTVY</sequence>